<keyword evidence="3" id="KW-0812">Transmembrane</keyword>
<feature type="transmembrane region" description="Helical" evidence="3">
    <location>
        <begin position="9"/>
        <end position="26"/>
    </location>
</feature>
<dbReference type="EMBL" id="JAUSTO010000011">
    <property type="protein sequence ID" value="MDQ0153057.1"/>
    <property type="molecule type" value="Genomic_DNA"/>
</dbReference>
<evidence type="ECO:0000256" key="2">
    <source>
        <dbReference type="PIRNR" id="PIRNR016661"/>
    </source>
</evidence>
<name>A0AAE4ALX7_9FIRM</name>
<keyword evidence="5" id="KW-1185">Reference proteome</keyword>
<keyword evidence="2" id="KW-1003">Cell membrane</keyword>
<comment type="caution">
    <text evidence="4">The sequence shown here is derived from an EMBL/GenBank/DDBJ whole genome shotgun (WGS) entry which is preliminary data.</text>
</comment>
<dbReference type="GO" id="GO:0005886">
    <property type="term" value="C:plasma membrane"/>
    <property type="evidence" value="ECO:0007669"/>
    <property type="project" value="UniProtKB-SubCell"/>
</dbReference>
<dbReference type="Proteomes" id="UP001241537">
    <property type="component" value="Unassembled WGS sequence"/>
</dbReference>
<dbReference type="Gene3D" id="1.10.1760.20">
    <property type="match status" value="1"/>
</dbReference>
<reference evidence="4" key="1">
    <citation type="submission" date="2023-07" db="EMBL/GenBank/DDBJ databases">
        <title>Genomic Encyclopedia of Type Strains, Phase IV (KMG-IV): sequencing the most valuable type-strain genomes for metagenomic binning, comparative biology and taxonomic classification.</title>
        <authorList>
            <person name="Goeker M."/>
        </authorList>
    </citation>
    <scope>NUCLEOTIDE SEQUENCE</scope>
    <source>
        <strain evidence="4">DSM 19659</strain>
    </source>
</reference>
<keyword evidence="3" id="KW-1133">Transmembrane helix</keyword>
<keyword evidence="2" id="KW-0813">Transport</keyword>
<dbReference type="Pfam" id="PF02632">
    <property type="entry name" value="BioY"/>
    <property type="match status" value="1"/>
</dbReference>
<sequence length="179" mass="18958">MKSLSTRNMTLIGVMTAVMCIFGPMAPQLGPVPFSLTVLTVYLAVYVLGMKLGTIAYLVYLLIGFVGVPVLSGYSGGPGKVLGPTGGYLIGFIFMALVSGWFIDRYYKNIALQFVGMALGLTICYALGTLWLAYTTGMGLAKAFAAGVVPFVALDMVKIVLAILVGRPVRSRLSRAVTA</sequence>
<comment type="similarity">
    <text evidence="1 2">Belongs to the BioY family.</text>
</comment>
<feature type="transmembrane region" description="Helical" evidence="3">
    <location>
        <begin position="140"/>
        <end position="165"/>
    </location>
</feature>
<dbReference type="GO" id="GO:0015225">
    <property type="term" value="F:biotin transmembrane transporter activity"/>
    <property type="evidence" value="ECO:0007669"/>
    <property type="project" value="UniProtKB-UniRule"/>
</dbReference>
<dbReference type="InterPro" id="IPR003784">
    <property type="entry name" value="BioY"/>
</dbReference>
<feature type="transmembrane region" description="Helical" evidence="3">
    <location>
        <begin position="32"/>
        <end position="48"/>
    </location>
</feature>
<feature type="transmembrane region" description="Helical" evidence="3">
    <location>
        <begin position="55"/>
        <end position="74"/>
    </location>
</feature>
<gene>
    <name evidence="4" type="ORF">J2S20_001764</name>
</gene>
<keyword evidence="2 3" id="KW-0472">Membrane</keyword>
<dbReference type="AlphaFoldDB" id="A0AAE4ALX7"/>
<feature type="transmembrane region" description="Helical" evidence="3">
    <location>
        <begin position="86"/>
        <end position="103"/>
    </location>
</feature>
<evidence type="ECO:0000256" key="3">
    <source>
        <dbReference type="SAM" id="Phobius"/>
    </source>
</evidence>
<evidence type="ECO:0000313" key="5">
    <source>
        <dbReference type="Proteomes" id="UP001241537"/>
    </source>
</evidence>
<feature type="transmembrane region" description="Helical" evidence="3">
    <location>
        <begin position="110"/>
        <end position="134"/>
    </location>
</feature>
<evidence type="ECO:0000256" key="1">
    <source>
        <dbReference type="ARBA" id="ARBA00010692"/>
    </source>
</evidence>
<dbReference type="PANTHER" id="PTHR34295:SF1">
    <property type="entry name" value="BIOTIN TRANSPORTER BIOY"/>
    <property type="match status" value="1"/>
</dbReference>
<dbReference type="PIRSF" id="PIRSF016661">
    <property type="entry name" value="BioY"/>
    <property type="match status" value="1"/>
</dbReference>
<proteinExistence type="inferred from homology"/>
<accession>A0AAE4ALX7</accession>
<comment type="subcellular location">
    <subcellularLocation>
        <location evidence="2">Cell membrane</location>
        <topology evidence="2">Multi-pass membrane protein</topology>
    </subcellularLocation>
</comment>
<dbReference type="RefSeq" id="WP_307255055.1">
    <property type="nucleotide sequence ID" value="NZ_JAUSTO010000011.1"/>
</dbReference>
<protein>
    <recommendedName>
        <fullName evidence="2">Biotin transporter</fullName>
    </recommendedName>
</protein>
<evidence type="ECO:0000313" key="4">
    <source>
        <dbReference type="EMBL" id="MDQ0153057.1"/>
    </source>
</evidence>
<dbReference type="PANTHER" id="PTHR34295">
    <property type="entry name" value="BIOTIN TRANSPORTER BIOY"/>
    <property type="match status" value="1"/>
</dbReference>
<organism evidence="4 5">
    <name type="scientific">Moryella indoligenes</name>
    <dbReference type="NCBI Taxonomy" id="371674"/>
    <lineage>
        <taxon>Bacteria</taxon>
        <taxon>Bacillati</taxon>
        <taxon>Bacillota</taxon>
        <taxon>Clostridia</taxon>
        <taxon>Lachnospirales</taxon>
        <taxon>Lachnospiraceae</taxon>
        <taxon>Moryella</taxon>
    </lineage>
</organism>